<dbReference type="Gene3D" id="1.10.150.130">
    <property type="match status" value="1"/>
</dbReference>
<proteinExistence type="inferred from homology"/>
<evidence type="ECO:0000256" key="5">
    <source>
        <dbReference type="ARBA" id="ARBA00022618"/>
    </source>
</evidence>
<keyword evidence="10" id="KW-0131">Cell cycle</keyword>
<evidence type="ECO:0000256" key="1">
    <source>
        <dbReference type="ARBA" id="ARBA00003283"/>
    </source>
</evidence>
<feature type="domain" description="Barwin" evidence="12">
    <location>
        <begin position="318"/>
        <end position="332"/>
    </location>
</feature>
<feature type="domain" description="Core-binding (CB)" evidence="14">
    <location>
        <begin position="52"/>
        <end position="134"/>
    </location>
</feature>
<evidence type="ECO:0000259" key="12">
    <source>
        <dbReference type="PROSITE" id="PS51174"/>
    </source>
</evidence>
<evidence type="ECO:0000256" key="10">
    <source>
        <dbReference type="ARBA" id="ARBA00023306"/>
    </source>
</evidence>
<dbReference type="Gene3D" id="1.10.443.10">
    <property type="entry name" value="Intergrase catalytic core"/>
    <property type="match status" value="1"/>
</dbReference>
<dbReference type="RefSeq" id="WP_158420569.1">
    <property type="nucleotide sequence ID" value="NZ_JAOQJL010000004.1"/>
</dbReference>
<organism evidence="15 16">
    <name type="scientific">Blautia ammoniilytica</name>
    <dbReference type="NCBI Taxonomy" id="2981782"/>
    <lineage>
        <taxon>Bacteria</taxon>
        <taxon>Bacillati</taxon>
        <taxon>Bacillota</taxon>
        <taxon>Clostridia</taxon>
        <taxon>Lachnospirales</taxon>
        <taxon>Lachnospiraceae</taxon>
        <taxon>Blautia</taxon>
    </lineage>
</organism>
<keyword evidence="8 11" id="KW-0238">DNA-binding</keyword>
<dbReference type="PROSITE" id="PS51174">
    <property type="entry name" value="BARWIN_3"/>
    <property type="match status" value="1"/>
</dbReference>
<evidence type="ECO:0000313" key="16">
    <source>
        <dbReference type="Proteomes" id="UP001652409"/>
    </source>
</evidence>
<dbReference type="PROSITE" id="PS51900">
    <property type="entry name" value="CB"/>
    <property type="match status" value="1"/>
</dbReference>
<evidence type="ECO:0000256" key="3">
    <source>
        <dbReference type="ARBA" id="ARBA00008857"/>
    </source>
</evidence>
<keyword evidence="7" id="KW-0229">DNA integration</keyword>
<dbReference type="EMBL" id="JAOQJL010000004">
    <property type="protein sequence ID" value="MCU6764332.1"/>
    <property type="molecule type" value="Genomic_DNA"/>
</dbReference>
<dbReference type="PANTHER" id="PTHR30349">
    <property type="entry name" value="PHAGE INTEGRASE-RELATED"/>
    <property type="match status" value="1"/>
</dbReference>
<dbReference type="PROSITE" id="PS51898">
    <property type="entry name" value="TYR_RECOMBINASE"/>
    <property type="match status" value="1"/>
</dbReference>
<dbReference type="InterPro" id="IPR044068">
    <property type="entry name" value="CB"/>
</dbReference>
<keyword evidence="16" id="KW-1185">Reference proteome</keyword>
<evidence type="ECO:0000259" key="14">
    <source>
        <dbReference type="PROSITE" id="PS51900"/>
    </source>
</evidence>
<evidence type="ECO:0000256" key="8">
    <source>
        <dbReference type="ARBA" id="ARBA00023125"/>
    </source>
</evidence>
<gene>
    <name evidence="15" type="ORF">OCV61_02780</name>
</gene>
<dbReference type="InterPro" id="IPR004107">
    <property type="entry name" value="Integrase_SAM-like_N"/>
</dbReference>
<keyword evidence="6" id="KW-0159">Chromosome partition</keyword>
<dbReference type="InterPro" id="IPR050090">
    <property type="entry name" value="Tyrosine_recombinase_XerCD"/>
</dbReference>
<evidence type="ECO:0000256" key="11">
    <source>
        <dbReference type="PROSITE-ProRule" id="PRU01248"/>
    </source>
</evidence>
<feature type="domain" description="Tyr recombinase" evidence="13">
    <location>
        <begin position="155"/>
        <end position="328"/>
    </location>
</feature>
<dbReference type="InterPro" id="IPR013762">
    <property type="entry name" value="Integrase-like_cat_sf"/>
</dbReference>
<dbReference type="PANTHER" id="PTHR30349:SF77">
    <property type="entry name" value="TYROSINE RECOMBINASE XERC"/>
    <property type="match status" value="1"/>
</dbReference>
<evidence type="ECO:0000256" key="4">
    <source>
        <dbReference type="ARBA" id="ARBA00022490"/>
    </source>
</evidence>
<evidence type="ECO:0000256" key="9">
    <source>
        <dbReference type="ARBA" id="ARBA00023172"/>
    </source>
</evidence>
<dbReference type="InterPro" id="IPR010998">
    <property type="entry name" value="Integrase_recombinase_N"/>
</dbReference>
<dbReference type="InterPro" id="IPR011010">
    <property type="entry name" value="DNA_brk_join_enz"/>
</dbReference>
<protein>
    <submittedName>
        <fullName evidence="15">Tyrosine-type recombinase/integrase</fullName>
    </submittedName>
</protein>
<keyword evidence="5" id="KW-0132">Cell division</keyword>
<dbReference type="Pfam" id="PF13495">
    <property type="entry name" value="Phage_int_SAM_4"/>
    <property type="match status" value="1"/>
</dbReference>
<evidence type="ECO:0000256" key="7">
    <source>
        <dbReference type="ARBA" id="ARBA00022908"/>
    </source>
</evidence>
<evidence type="ECO:0000313" key="15">
    <source>
        <dbReference type="EMBL" id="MCU6764332.1"/>
    </source>
</evidence>
<sequence>MDIRDTIINNVLQAVQPLLDSQQLQAVQDALCIQLNDYEIQERSTEVAVADNTPDAMLARYVATKRIEGKAESTIKRYRDICYMMIHAICKPLHEITTYDLRYYLAVYKEHRKVSNRTLDGIRRCFSSFFSWLSVEGLIVRNPCAALSQIKFAKVVKKPYTATEMERLKQACTSIRDLALIDFLYASGCRVSEVVRLNRTDINFQTQDAVVLGKGNKERKIYLTPVALMHLQDYLNTRTDTDPCLFASLRAPYKRLSKAGIERALKQLGERARVTNVHPHRYRRTLATNLLDRGANIQDVAAVLGHADLKTTQVYCYISQSNVRASYNKYAA</sequence>
<dbReference type="Proteomes" id="UP001652409">
    <property type="component" value="Unassembled WGS sequence"/>
</dbReference>
<dbReference type="InterPro" id="IPR001153">
    <property type="entry name" value="Barwin_dom"/>
</dbReference>
<reference evidence="15 16" key="1">
    <citation type="journal article" date="2021" name="ISME Commun">
        <title>Automated analysis of genomic sequences facilitates high-throughput and comprehensive description of bacteria.</title>
        <authorList>
            <person name="Hitch T.C.A."/>
        </authorList>
    </citation>
    <scope>NUCLEOTIDE SEQUENCE [LARGE SCALE GENOMIC DNA]</scope>
    <source>
        <strain evidence="15 16">Sanger_23</strain>
    </source>
</reference>
<evidence type="ECO:0000259" key="13">
    <source>
        <dbReference type="PROSITE" id="PS51898"/>
    </source>
</evidence>
<evidence type="ECO:0000256" key="6">
    <source>
        <dbReference type="ARBA" id="ARBA00022829"/>
    </source>
</evidence>
<dbReference type="InterPro" id="IPR002104">
    <property type="entry name" value="Integrase_catalytic"/>
</dbReference>
<evidence type="ECO:0000256" key="2">
    <source>
        <dbReference type="ARBA" id="ARBA00004496"/>
    </source>
</evidence>
<dbReference type="Pfam" id="PF00589">
    <property type="entry name" value="Phage_integrase"/>
    <property type="match status" value="1"/>
</dbReference>
<comment type="caution">
    <text evidence="15">The sequence shown here is derived from an EMBL/GenBank/DDBJ whole genome shotgun (WGS) entry which is preliminary data.</text>
</comment>
<name>A0ABT2TQ38_9FIRM</name>
<keyword evidence="9" id="KW-0233">DNA recombination</keyword>
<comment type="similarity">
    <text evidence="3">Belongs to the 'phage' integrase family.</text>
</comment>
<accession>A0ABT2TQ38</accession>
<dbReference type="SUPFAM" id="SSF56349">
    <property type="entry name" value="DNA breaking-rejoining enzymes"/>
    <property type="match status" value="1"/>
</dbReference>
<comment type="function">
    <text evidence="1">Site-specific tyrosine recombinase, which acts by catalyzing the cutting and rejoining of the recombining DNA molecules.</text>
</comment>
<comment type="subcellular location">
    <subcellularLocation>
        <location evidence="2">Cytoplasm</location>
    </subcellularLocation>
</comment>
<keyword evidence="4" id="KW-0963">Cytoplasm</keyword>